<evidence type="ECO:0000256" key="3">
    <source>
        <dbReference type="ARBA" id="ARBA00023052"/>
    </source>
</evidence>
<name>A0A2H0WKQ8_UNCKA</name>
<dbReference type="InterPro" id="IPR005474">
    <property type="entry name" value="Transketolase_N"/>
</dbReference>
<proteinExistence type="inferred from homology"/>
<comment type="caution">
    <text evidence="5">The sequence shown here is derived from an EMBL/GenBank/DDBJ whole genome shotgun (WGS) entry which is preliminary data.</text>
</comment>
<sequence>MLTETSIPMLKEQVKNRRRIIEMAFKSGGTHLGSALSTVDIIEAVYRIKLPNEKFVLSSGHAASALYTVLESHGYITNPDINKLGVHPNRKANIAIDVSSGSLGYGLPIAIGLAIANRQRRVFCCISDGECSEGSIFESLRIGSENNLVNLITILNANGYAGYKEINVTKLPQQFKGFGWAVKQVDGHNINALKQALSKKRDKPTIIMAKTKVGQLPFLKGLDAHYHKMNEEEYKLAIKIWSET</sequence>
<gene>
    <name evidence="5" type="ORF">COT69_00125</name>
</gene>
<comment type="similarity">
    <text evidence="2">Belongs to the transketolase family.</text>
</comment>
<keyword evidence="3" id="KW-0786">Thiamine pyrophosphate</keyword>
<evidence type="ECO:0000256" key="2">
    <source>
        <dbReference type="ARBA" id="ARBA00007131"/>
    </source>
</evidence>
<evidence type="ECO:0000313" key="5">
    <source>
        <dbReference type="EMBL" id="PIS13155.1"/>
    </source>
</evidence>
<accession>A0A2H0WKQ8</accession>
<dbReference type="EMBL" id="PEZN01000003">
    <property type="protein sequence ID" value="PIS13155.1"/>
    <property type="molecule type" value="Genomic_DNA"/>
</dbReference>
<dbReference type="PANTHER" id="PTHR47514:SF1">
    <property type="entry name" value="TRANSKETOLASE N-TERMINAL SECTION-RELATED"/>
    <property type="match status" value="1"/>
</dbReference>
<dbReference type="Gene3D" id="3.40.50.970">
    <property type="match status" value="1"/>
</dbReference>
<dbReference type="PANTHER" id="PTHR47514">
    <property type="entry name" value="TRANSKETOLASE N-TERMINAL SECTION-RELATED"/>
    <property type="match status" value="1"/>
</dbReference>
<comment type="cofactor">
    <cofactor evidence="1">
        <name>thiamine diphosphate</name>
        <dbReference type="ChEBI" id="CHEBI:58937"/>
    </cofactor>
</comment>
<protein>
    <recommendedName>
        <fullName evidence="4">Transketolase N-terminal domain-containing protein</fullName>
    </recommendedName>
</protein>
<feature type="domain" description="Transketolase N-terminal" evidence="4">
    <location>
        <begin position="26"/>
        <end position="234"/>
    </location>
</feature>
<evidence type="ECO:0000259" key="4">
    <source>
        <dbReference type="Pfam" id="PF00456"/>
    </source>
</evidence>
<reference evidence="6" key="1">
    <citation type="submission" date="2017-09" db="EMBL/GenBank/DDBJ databases">
        <title>Depth-based differentiation of microbial function through sediment-hosted aquifers and enrichment of novel symbionts in the deep terrestrial subsurface.</title>
        <authorList>
            <person name="Probst A.J."/>
            <person name="Ladd B."/>
            <person name="Jarett J.K."/>
            <person name="Geller-Mcgrath D.E."/>
            <person name="Sieber C.M.K."/>
            <person name="Emerson J.B."/>
            <person name="Anantharaman K."/>
            <person name="Thomas B.C."/>
            <person name="Malmstrom R."/>
            <person name="Stieglmeier M."/>
            <person name="Klingl A."/>
            <person name="Woyke T."/>
            <person name="Ryan C.M."/>
            <person name="Banfield J.F."/>
        </authorList>
    </citation>
    <scope>NUCLEOTIDE SEQUENCE [LARGE SCALE GENOMIC DNA]</scope>
</reference>
<dbReference type="AlphaFoldDB" id="A0A2H0WKQ8"/>
<dbReference type="Proteomes" id="UP000230787">
    <property type="component" value="Unassembled WGS sequence"/>
</dbReference>
<evidence type="ECO:0000313" key="6">
    <source>
        <dbReference type="Proteomes" id="UP000230787"/>
    </source>
</evidence>
<dbReference type="InterPro" id="IPR029061">
    <property type="entry name" value="THDP-binding"/>
</dbReference>
<dbReference type="Pfam" id="PF00456">
    <property type="entry name" value="Transketolase_N"/>
    <property type="match status" value="1"/>
</dbReference>
<dbReference type="SUPFAM" id="SSF52518">
    <property type="entry name" value="Thiamin diphosphate-binding fold (THDP-binding)"/>
    <property type="match status" value="1"/>
</dbReference>
<organism evidence="5 6">
    <name type="scientific">candidate division WWE3 bacterium CG09_land_8_20_14_0_10_39_24</name>
    <dbReference type="NCBI Taxonomy" id="1975088"/>
    <lineage>
        <taxon>Bacteria</taxon>
        <taxon>Katanobacteria</taxon>
    </lineage>
</organism>
<evidence type="ECO:0000256" key="1">
    <source>
        <dbReference type="ARBA" id="ARBA00001964"/>
    </source>
</evidence>